<dbReference type="AlphaFoldDB" id="A0A938XQD6"/>
<dbReference type="GO" id="GO:0008745">
    <property type="term" value="F:N-acetylmuramoyl-L-alanine amidase activity"/>
    <property type="evidence" value="ECO:0007669"/>
    <property type="project" value="UniProtKB-EC"/>
</dbReference>
<evidence type="ECO:0000256" key="2">
    <source>
        <dbReference type="SAM" id="Phobius"/>
    </source>
</evidence>
<sequence>MKRIWFLFISINKIFLFLIIIFVISFSANLLINFTNNAITVNGQLNKKVIIDPGHGGMDSGAHHKEILEKNINLAIAKKLAKKLSDSNVQVKLTRNKDKLYQNNRQKDLRHRIKVANTSQADLLISIHVNSFPSSKSFGGETYYSEGSKEGKKLASAIQEQLLKIQPKNYRTIKTAPYYVLEESNITAVLIEVGFISNPQDRKRITNSQEQEKIAEAITTGIINYFNNNLHLLPKKSSSFSEYH</sequence>
<keyword evidence="2" id="KW-0812">Transmembrane</keyword>
<evidence type="ECO:0000313" key="5">
    <source>
        <dbReference type="Proteomes" id="UP000774000"/>
    </source>
</evidence>
<keyword evidence="2" id="KW-0472">Membrane</keyword>
<gene>
    <name evidence="4" type="ORF">JOC47_002791</name>
</gene>
<comment type="caution">
    <text evidence="4">The sequence shown here is derived from an EMBL/GenBank/DDBJ whole genome shotgun (WGS) entry which is preliminary data.</text>
</comment>
<dbReference type="InterPro" id="IPR002508">
    <property type="entry name" value="MurNAc-LAA_cat"/>
</dbReference>
<evidence type="ECO:0000256" key="1">
    <source>
        <dbReference type="ARBA" id="ARBA00022801"/>
    </source>
</evidence>
<dbReference type="Proteomes" id="UP000774000">
    <property type="component" value="Unassembled WGS sequence"/>
</dbReference>
<feature type="domain" description="MurNAc-LAA" evidence="3">
    <location>
        <begin position="113"/>
        <end position="223"/>
    </location>
</feature>
<keyword evidence="2" id="KW-1133">Transmembrane helix</keyword>
<dbReference type="Gene3D" id="3.40.630.40">
    <property type="entry name" value="Zn-dependent exopeptidases"/>
    <property type="match status" value="1"/>
</dbReference>
<evidence type="ECO:0000259" key="3">
    <source>
        <dbReference type="SMART" id="SM00646"/>
    </source>
</evidence>
<organism evidence="4 5">
    <name type="scientific">Halanaerobacter jeridensis</name>
    <dbReference type="NCBI Taxonomy" id="706427"/>
    <lineage>
        <taxon>Bacteria</taxon>
        <taxon>Bacillati</taxon>
        <taxon>Bacillota</taxon>
        <taxon>Clostridia</taxon>
        <taxon>Halanaerobiales</taxon>
        <taxon>Halobacteroidaceae</taxon>
        <taxon>Halanaerobacter</taxon>
    </lineage>
</organism>
<accession>A0A938XQD6</accession>
<proteinExistence type="predicted"/>
<dbReference type="PANTHER" id="PTHR30404:SF0">
    <property type="entry name" value="N-ACETYLMURAMOYL-L-ALANINE AMIDASE AMIC"/>
    <property type="match status" value="1"/>
</dbReference>
<dbReference type="Pfam" id="PF01520">
    <property type="entry name" value="Amidase_3"/>
    <property type="match status" value="1"/>
</dbReference>
<reference evidence="4" key="1">
    <citation type="submission" date="2021-01" db="EMBL/GenBank/DDBJ databases">
        <title>Genomic Encyclopedia of Type Strains, Phase IV (KMG-IV): sequencing the most valuable type-strain genomes for metagenomic binning, comparative biology and taxonomic classification.</title>
        <authorList>
            <person name="Goeker M."/>
        </authorList>
    </citation>
    <scope>NUCLEOTIDE SEQUENCE</scope>
    <source>
        <strain evidence="4">DSM 23230</strain>
    </source>
</reference>
<dbReference type="InterPro" id="IPR050695">
    <property type="entry name" value="N-acetylmuramoyl_amidase_3"/>
</dbReference>
<keyword evidence="5" id="KW-1185">Reference proteome</keyword>
<dbReference type="PANTHER" id="PTHR30404">
    <property type="entry name" value="N-ACETYLMURAMOYL-L-ALANINE AMIDASE"/>
    <property type="match status" value="1"/>
</dbReference>
<protein>
    <submittedName>
        <fullName evidence="4">N-acetylmuramoyl-L-alanine amidase</fullName>
        <ecNumber evidence="4">3.5.1.28</ecNumber>
    </submittedName>
</protein>
<dbReference type="EC" id="3.5.1.28" evidence="4"/>
<dbReference type="EMBL" id="JAFBDQ010000020">
    <property type="protein sequence ID" value="MBM7557923.1"/>
    <property type="molecule type" value="Genomic_DNA"/>
</dbReference>
<keyword evidence="1 4" id="KW-0378">Hydrolase</keyword>
<evidence type="ECO:0000313" key="4">
    <source>
        <dbReference type="EMBL" id="MBM7557923.1"/>
    </source>
</evidence>
<dbReference type="GO" id="GO:0009253">
    <property type="term" value="P:peptidoglycan catabolic process"/>
    <property type="evidence" value="ECO:0007669"/>
    <property type="project" value="InterPro"/>
</dbReference>
<dbReference type="CDD" id="cd02696">
    <property type="entry name" value="MurNAc-LAA"/>
    <property type="match status" value="1"/>
</dbReference>
<dbReference type="GO" id="GO:0030288">
    <property type="term" value="C:outer membrane-bounded periplasmic space"/>
    <property type="evidence" value="ECO:0007669"/>
    <property type="project" value="TreeGrafter"/>
</dbReference>
<dbReference type="SUPFAM" id="SSF53187">
    <property type="entry name" value="Zn-dependent exopeptidases"/>
    <property type="match status" value="1"/>
</dbReference>
<feature type="transmembrane region" description="Helical" evidence="2">
    <location>
        <begin position="12"/>
        <end position="32"/>
    </location>
</feature>
<dbReference type="RefSeq" id="WP_204702819.1">
    <property type="nucleotide sequence ID" value="NZ_JAFBDQ010000020.1"/>
</dbReference>
<name>A0A938XQD6_9FIRM</name>
<dbReference type="SMART" id="SM00646">
    <property type="entry name" value="Ami_3"/>
    <property type="match status" value="1"/>
</dbReference>